<protein>
    <submittedName>
        <fullName evidence="1">Uncharacterized protein</fullName>
    </submittedName>
</protein>
<dbReference type="AlphaFoldDB" id="A0A2C6KIR0"/>
<dbReference type="RefSeq" id="XP_067918256.1">
    <property type="nucleotide sequence ID" value="XM_068069769.1"/>
</dbReference>
<proteinExistence type="predicted"/>
<accession>A0A2C6KIR0</accession>
<evidence type="ECO:0000313" key="2">
    <source>
        <dbReference type="Proteomes" id="UP000221165"/>
    </source>
</evidence>
<dbReference type="Proteomes" id="UP000221165">
    <property type="component" value="Unassembled WGS sequence"/>
</dbReference>
<dbReference type="VEuPathDB" id="ToxoDB:CSUI_009657"/>
<dbReference type="GeneID" id="94432980"/>
<keyword evidence="2" id="KW-1185">Reference proteome</keyword>
<gene>
    <name evidence="1" type="ORF">CSUI_009657</name>
</gene>
<evidence type="ECO:0000313" key="1">
    <source>
        <dbReference type="EMBL" id="PHJ16528.1"/>
    </source>
</evidence>
<reference evidence="1 2" key="1">
    <citation type="journal article" date="2017" name="Int. J. Parasitol.">
        <title>The genome of the protozoan parasite Cystoisospora suis and a reverse vaccinology approach to identify vaccine candidates.</title>
        <authorList>
            <person name="Palmieri N."/>
            <person name="Shrestha A."/>
            <person name="Ruttkowski B."/>
            <person name="Beck T."/>
            <person name="Vogl C."/>
            <person name="Tomley F."/>
            <person name="Blake D.P."/>
            <person name="Joachim A."/>
        </authorList>
    </citation>
    <scope>NUCLEOTIDE SEQUENCE [LARGE SCALE GENOMIC DNA]</scope>
    <source>
        <strain evidence="1 2">Wien I</strain>
    </source>
</reference>
<name>A0A2C6KIR0_9APIC</name>
<sequence>MIFISFVPSVKPSSSPSSAFVFLSRFAFQFLSRQGGRPKEDSRCCGVLKYRTLPSFAFFLPVSYIVVVVKKEL</sequence>
<dbReference type="EMBL" id="MIGC01005844">
    <property type="protein sequence ID" value="PHJ16528.1"/>
    <property type="molecule type" value="Genomic_DNA"/>
</dbReference>
<comment type="caution">
    <text evidence="1">The sequence shown here is derived from an EMBL/GenBank/DDBJ whole genome shotgun (WGS) entry which is preliminary data.</text>
</comment>
<organism evidence="1 2">
    <name type="scientific">Cystoisospora suis</name>
    <dbReference type="NCBI Taxonomy" id="483139"/>
    <lineage>
        <taxon>Eukaryota</taxon>
        <taxon>Sar</taxon>
        <taxon>Alveolata</taxon>
        <taxon>Apicomplexa</taxon>
        <taxon>Conoidasida</taxon>
        <taxon>Coccidia</taxon>
        <taxon>Eucoccidiorida</taxon>
        <taxon>Eimeriorina</taxon>
        <taxon>Sarcocystidae</taxon>
        <taxon>Cystoisospora</taxon>
    </lineage>
</organism>